<name>A0AAD1VLR9_PELCU</name>
<feature type="non-terminal residue" evidence="1">
    <location>
        <position position="82"/>
    </location>
</feature>
<organism evidence="1 2">
    <name type="scientific">Pelobates cultripes</name>
    <name type="common">Western spadefoot toad</name>
    <dbReference type="NCBI Taxonomy" id="61616"/>
    <lineage>
        <taxon>Eukaryota</taxon>
        <taxon>Metazoa</taxon>
        <taxon>Chordata</taxon>
        <taxon>Craniata</taxon>
        <taxon>Vertebrata</taxon>
        <taxon>Euteleostomi</taxon>
        <taxon>Amphibia</taxon>
        <taxon>Batrachia</taxon>
        <taxon>Anura</taxon>
        <taxon>Pelobatoidea</taxon>
        <taxon>Pelobatidae</taxon>
        <taxon>Pelobates</taxon>
    </lineage>
</organism>
<gene>
    <name evidence="1" type="ORF">PECUL_23A033976</name>
</gene>
<reference evidence="1" key="1">
    <citation type="submission" date="2022-03" db="EMBL/GenBank/DDBJ databases">
        <authorList>
            <person name="Alioto T."/>
            <person name="Alioto T."/>
            <person name="Gomez Garrido J."/>
        </authorList>
    </citation>
    <scope>NUCLEOTIDE SEQUENCE</scope>
</reference>
<proteinExistence type="predicted"/>
<evidence type="ECO:0000313" key="2">
    <source>
        <dbReference type="Proteomes" id="UP001295444"/>
    </source>
</evidence>
<sequence>MAQDSKKALLWTRQMFYEKSNKADSLLANRLKKKRQRNRITSINTPDGQTQNLPEQIAETFTQFYTSLYDHDPQSRHDAQDR</sequence>
<keyword evidence="2" id="KW-1185">Reference proteome</keyword>
<accession>A0AAD1VLR9</accession>
<dbReference type="EMBL" id="OW240912">
    <property type="protein sequence ID" value="CAH2222390.1"/>
    <property type="molecule type" value="Genomic_DNA"/>
</dbReference>
<evidence type="ECO:0000313" key="1">
    <source>
        <dbReference type="EMBL" id="CAH2222390.1"/>
    </source>
</evidence>
<dbReference type="AlphaFoldDB" id="A0AAD1VLR9"/>
<protein>
    <submittedName>
        <fullName evidence="1">Uncharacterized protein</fullName>
    </submittedName>
</protein>
<dbReference type="Proteomes" id="UP001295444">
    <property type="component" value="Chromosome 01"/>
</dbReference>